<sequence>MARKKEFSKFDFMANKPSTYLTKKKKKKQFHATVPSKYYPSRVISEKPCQFKPCLRRQSFRSPEQKPFGSGRFGVWPAITEMTTMESKSSIRFSGSD</sequence>
<dbReference type="EMBL" id="BPLQ01007961">
    <property type="protein sequence ID" value="GIY33618.1"/>
    <property type="molecule type" value="Genomic_DNA"/>
</dbReference>
<gene>
    <name evidence="1" type="ORF">CDAR_394751</name>
</gene>
<accession>A0AAV4SPT0</accession>
<proteinExistence type="predicted"/>
<keyword evidence="2" id="KW-1185">Reference proteome</keyword>
<evidence type="ECO:0000313" key="2">
    <source>
        <dbReference type="Proteomes" id="UP001054837"/>
    </source>
</evidence>
<name>A0AAV4SPT0_9ARAC</name>
<evidence type="ECO:0000313" key="1">
    <source>
        <dbReference type="EMBL" id="GIY33618.1"/>
    </source>
</evidence>
<organism evidence="1 2">
    <name type="scientific">Caerostris darwini</name>
    <dbReference type="NCBI Taxonomy" id="1538125"/>
    <lineage>
        <taxon>Eukaryota</taxon>
        <taxon>Metazoa</taxon>
        <taxon>Ecdysozoa</taxon>
        <taxon>Arthropoda</taxon>
        <taxon>Chelicerata</taxon>
        <taxon>Arachnida</taxon>
        <taxon>Araneae</taxon>
        <taxon>Araneomorphae</taxon>
        <taxon>Entelegynae</taxon>
        <taxon>Araneoidea</taxon>
        <taxon>Araneidae</taxon>
        <taxon>Caerostris</taxon>
    </lineage>
</organism>
<comment type="caution">
    <text evidence="1">The sequence shown here is derived from an EMBL/GenBank/DDBJ whole genome shotgun (WGS) entry which is preliminary data.</text>
</comment>
<protein>
    <submittedName>
        <fullName evidence="1">Uncharacterized protein</fullName>
    </submittedName>
</protein>
<dbReference type="AlphaFoldDB" id="A0AAV4SPT0"/>
<reference evidence="1 2" key="1">
    <citation type="submission" date="2021-06" db="EMBL/GenBank/DDBJ databases">
        <title>Caerostris darwini draft genome.</title>
        <authorList>
            <person name="Kono N."/>
            <person name="Arakawa K."/>
        </authorList>
    </citation>
    <scope>NUCLEOTIDE SEQUENCE [LARGE SCALE GENOMIC DNA]</scope>
</reference>
<dbReference type="Proteomes" id="UP001054837">
    <property type="component" value="Unassembled WGS sequence"/>
</dbReference>